<dbReference type="AlphaFoldDB" id="A0A9X3XQ32"/>
<dbReference type="EMBL" id="JAMRYU010000030">
    <property type="protein sequence ID" value="MDC4242366.1"/>
    <property type="molecule type" value="Genomic_DNA"/>
</dbReference>
<gene>
    <name evidence="1" type="ORF">NE398_19735</name>
</gene>
<dbReference type="Proteomes" id="UP001141183">
    <property type="component" value="Unassembled WGS sequence"/>
</dbReference>
<evidence type="ECO:0000313" key="2">
    <source>
        <dbReference type="Proteomes" id="UP001141183"/>
    </source>
</evidence>
<accession>A0A9X3XQ32</accession>
<organism evidence="1 2">
    <name type="scientific">Clostridium tertium</name>
    <dbReference type="NCBI Taxonomy" id="1559"/>
    <lineage>
        <taxon>Bacteria</taxon>
        <taxon>Bacillati</taxon>
        <taxon>Bacillota</taxon>
        <taxon>Clostridia</taxon>
        <taxon>Eubacteriales</taxon>
        <taxon>Clostridiaceae</taxon>
        <taxon>Clostridium</taxon>
    </lineage>
</organism>
<name>A0A9X3XQ32_9CLOT</name>
<evidence type="ECO:0000313" key="1">
    <source>
        <dbReference type="EMBL" id="MDC4242366.1"/>
    </source>
</evidence>
<protein>
    <submittedName>
        <fullName evidence="1">Uncharacterized protein</fullName>
    </submittedName>
</protein>
<sequence length="112" mass="12896">MARELKPISFNPDTKSDKEILDYIDELGVSFGSYVKLLIRKDMRSGSSLKELNDNSEIAEQLKELVSVLKNNNININTDTKKMTYETDEIKESEKEKKQRLAMENFMNMGGK</sequence>
<dbReference type="RefSeq" id="WP_272470735.1">
    <property type="nucleotide sequence ID" value="NZ_JAMRYU010000030.1"/>
</dbReference>
<reference evidence="1" key="1">
    <citation type="submission" date="2022-05" db="EMBL/GenBank/DDBJ databases">
        <title>Draft genome sequence of Clostridium tertium strain CP3 isolated from Peru.</title>
        <authorList>
            <person name="Hurtado R."/>
            <person name="Lima L."/>
            <person name="Sousa T."/>
            <person name="Jaiswal A.K."/>
            <person name="Tiwari S."/>
            <person name="Maturrano L."/>
            <person name="Brenig B."/>
            <person name="Azevedo V."/>
        </authorList>
    </citation>
    <scope>NUCLEOTIDE SEQUENCE</scope>
    <source>
        <strain evidence="1">CP3</strain>
    </source>
</reference>
<keyword evidence="2" id="KW-1185">Reference proteome</keyword>
<proteinExistence type="predicted"/>
<comment type="caution">
    <text evidence="1">The sequence shown here is derived from an EMBL/GenBank/DDBJ whole genome shotgun (WGS) entry which is preliminary data.</text>
</comment>